<dbReference type="CDD" id="cd00757">
    <property type="entry name" value="ThiF_MoeB_HesA_family"/>
    <property type="match status" value="1"/>
</dbReference>
<protein>
    <submittedName>
        <fullName evidence="2">HesA/MoeB/ThiF family protein</fullName>
    </submittedName>
</protein>
<evidence type="ECO:0000313" key="3">
    <source>
        <dbReference type="Proteomes" id="UP001195941"/>
    </source>
</evidence>
<dbReference type="SUPFAM" id="SSF52821">
    <property type="entry name" value="Rhodanese/Cell cycle control phosphatase"/>
    <property type="match status" value="1"/>
</dbReference>
<dbReference type="InterPro" id="IPR001763">
    <property type="entry name" value="Rhodanese-like_dom"/>
</dbReference>
<proteinExistence type="predicted"/>
<dbReference type="InterPro" id="IPR045886">
    <property type="entry name" value="ThiF/MoeB/HesA"/>
</dbReference>
<dbReference type="PROSITE" id="PS50206">
    <property type="entry name" value="RHODANESE_3"/>
    <property type="match status" value="1"/>
</dbReference>
<comment type="caution">
    <text evidence="2">The sequence shown here is derived from an EMBL/GenBank/DDBJ whole genome shotgun (WGS) entry which is preliminary data.</text>
</comment>
<dbReference type="SUPFAM" id="SSF69572">
    <property type="entry name" value="Activating enzymes of the ubiquitin-like proteins"/>
    <property type="match status" value="1"/>
</dbReference>
<name>A0ABS5HVD3_9RHOB</name>
<organism evidence="2 3">
    <name type="scientific">Thalassovita aquimarina</name>
    <dbReference type="NCBI Taxonomy" id="2785917"/>
    <lineage>
        <taxon>Bacteria</taxon>
        <taxon>Pseudomonadati</taxon>
        <taxon>Pseudomonadota</taxon>
        <taxon>Alphaproteobacteria</taxon>
        <taxon>Rhodobacterales</taxon>
        <taxon>Roseobacteraceae</taxon>
        <taxon>Thalassovita</taxon>
    </lineage>
</organism>
<dbReference type="PANTHER" id="PTHR10953">
    <property type="entry name" value="UBIQUITIN-ACTIVATING ENZYME E1"/>
    <property type="match status" value="1"/>
</dbReference>
<dbReference type="PANTHER" id="PTHR10953:SF240">
    <property type="entry name" value="SULFUR CARRIER PROTEIN THIS ADENYLYLTRANSFERASE"/>
    <property type="match status" value="1"/>
</dbReference>
<dbReference type="RefSeq" id="WP_212702368.1">
    <property type="nucleotide sequence ID" value="NZ_JADMKU010000018.1"/>
</dbReference>
<dbReference type="InterPro" id="IPR036873">
    <property type="entry name" value="Rhodanese-like_dom_sf"/>
</dbReference>
<dbReference type="Pfam" id="PF00899">
    <property type="entry name" value="ThiF"/>
    <property type="match status" value="1"/>
</dbReference>
<accession>A0ABS5HVD3</accession>
<evidence type="ECO:0000313" key="2">
    <source>
        <dbReference type="EMBL" id="MBR9652747.1"/>
    </source>
</evidence>
<dbReference type="Gene3D" id="3.40.50.720">
    <property type="entry name" value="NAD(P)-binding Rossmann-like Domain"/>
    <property type="match status" value="1"/>
</dbReference>
<dbReference type="InterPro" id="IPR000594">
    <property type="entry name" value="ThiF_NAD_FAD-bd"/>
</dbReference>
<evidence type="ECO:0000259" key="1">
    <source>
        <dbReference type="PROSITE" id="PS50206"/>
    </source>
</evidence>
<dbReference type="Proteomes" id="UP001195941">
    <property type="component" value="Unassembled WGS sequence"/>
</dbReference>
<dbReference type="CDD" id="cd00158">
    <property type="entry name" value="RHOD"/>
    <property type="match status" value="1"/>
</dbReference>
<dbReference type="InterPro" id="IPR035985">
    <property type="entry name" value="Ubiquitin-activating_enz"/>
</dbReference>
<reference evidence="2 3" key="1">
    <citation type="journal article" date="2021" name="Arch. Microbiol.">
        <title>Thalassobius aquimarinus sp. nov., isolated from the Sea of Japan seashore.</title>
        <authorList>
            <person name="Kurilenko V.V."/>
            <person name="Romanenko L.A."/>
            <person name="Chernysheva N.Y."/>
            <person name="Velansky P.V."/>
            <person name="Tekutyeva L.A."/>
            <person name="Isaeva M.P."/>
            <person name="Mikhailov V.V."/>
        </authorList>
    </citation>
    <scope>NUCLEOTIDE SEQUENCE [LARGE SCALE GENOMIC DNA]</scope>
    <source>
        <strain evidence="2 3">KMM 8518</strain>
    </source>
</reference>
<feature type="domain" description="Rhodanese" evidence="1">
    <location>
        <begin position="273"/>
        <end position="304"/>
    </location>
</feature>
<keyword evidence="3" id="KW-1185">Reference proteome</keyword>
<sequence>MTRYARQTCLPEVGEAGQRALAAARVLVVGAGGLGASQLPLLAGAGVGLIRLFDPDRIEESNLHRQTLFRMDDIGRPKAQVAAETLRRLNPDCHVWPVISRLDPLAARSEIPHADIVIDAADNFAVSYALSDQCFAMGTPLISASVLARHGYVGGFCGGAPSLRAVFPDLPAQLQSCGTGGVMGPAVATLGALQAQMALSVLLGHAPSPLGQVLNLDLAIWHLSGFRFDAAPEPKHARPEVISRAEIVADDLVVDLRFNEAPKLVPESCQRAVFICKTGLRAWRAAKELSASGFTAVAIVGDGF</sequence>
<gene>
    <name evidence="2" type="ORF">IT775_16635</name>
</gene>
<dbReference type="EMBL" id="JADMKU010000018">
    <property type="protein sequence ID" value="MBR9652747.1"/>
    <property type="molecule type" value="Genomic_DNA"/>
</dbReference>